<feature type="compositionally biased region" description="Low complexity" evidence="1">
    <location>
        <begin position="31"/>
        <end position="43"/>
    </location>
</feature>
<name>A0ABD0QXP2_CIRMR</name>
<dbReference type="Pfam" id="PF16183">
    <property type="entry name" value="Kinesin_assoc"/>
    <property type="match status" value="1"/>
</dbReference>
<evidence type="ECO:0000256" key="1">
    <source>
        <dbReference type="SAM" id="MobiDB-lite"/>
    </source>
</evidence>
<feature type="non-terminal residue" evidence="3">
    <location>
        <position position="67"/>
    </location>
</feature>
<keyword evidence="4" id="KW-1185">Reference proteome</keyword>
<dbReference type="AlphaFoldDB" id="A0ABD0QXP2"/>
<reference evidence="3 4" key="1">
    <citation type="submission" date="2024-05" db="EMBL/GenBank/DDBJ databases">
        <title>Genome sequencing and assembly of Indian major carp, Cirrhinus mrigala (Hamilton, 1822).</title>
        <authorList>
            <person name="Mohindra V."/>
            <person name="Chowdhury L.M."/>
            <person name="Lal K."/>
            <person name="Jena J.K."/>
        </authorList>
    </citation>
    <scope>NUCLEOTIDE SEQUENCE [LARGE SCALE GENOMIC DNA]</scope>
    <source>
        <strain evidence="3">CM1030</strain>
        <tissue evidence="3">Blood</tissue>
    </source>
</reference>
<evidence type="ECO:0000259" key="2">
    <source>
        <dbReference type="Pfam" id="PF16183"/>
    </source>
</evidence>
<feature type="domain" description="Kinesin-associated" evidence="2">
    <location>
        <begin position="13"/>
        <end position="67"/>
    </location>
</feature>
<evidence type="ECO:0000313" key="4">
    <source>
        <dbReference type="Proteomes" id="UP001529510"/>
    </source>
</evidence>
<gene>
    <name evidence="3" type="ORF">M9458_013716</name>
</gene>
<feature type="compositionally biased region" description="Polar residues" evidence="1">
    <location>
        <begin position="7"/>
        <end position="30"/>
    </location>
</feature>
<accession>A0ABD0QXP2</accession>
<dbReference type="EMBL" id="JAMKFB020000006">
    <property type="protein sequence ID" value="KAL0191018.1"/>
    <property type="molecule type" value="Genomic_DNA"/>
</dbReference>
<dbReference type="Proteomes" id="UP001529510">
    <property type="component" value="Unassembled WGS sequence"/>
</dbReference>
<feature type="region of interest" description="Disordered" evidence="1">
    <location>
        <begin position="1"/>
        <end position="43"/>
    </location>
</feature>
<organism evidence="3 4">
    <name type="scientific">Cirrhinus mrigala</name>
    <name type="common">Mrigala</name>
    <dbReference type="NCBI Taxonomy" id="683832"/>
    <lineage>
        <taxon>Eukaryota</taxon>
        <taxon>Metazoa</taxon>
        <taxon>Chordata</taxon>
        <taxon>Craniata</taxon>
        <taxon>Vertebrata</taxon>
        <taxon>Euteleostomi</taxon>
        <taxon>Actinopterygii</taxon>
        <taxon>Neopterygii</taxon>
        <taxon>Teleostei</taxon>
        <taxon>Ostariophysi</taxon>
        <taxon>Cypriniformes</taxon>
        <taxon>Cyprinidae</taxon>
        <taxon>Labeoninae</taxon>
        <taxon>Labeonini</taxon>
        <taxon>Cirrhinus</taxon>
    </lineage>
</organism>
<proteinExistence type="predicted"/>
<dbReference type="InterPro" id="IPR032405">
    <property type="entry name" value="Kinesin_assoc"/>
</dbReference>
<protein>
    <recommendedName>
        <fullName evidence="2">Kinesin-associated domain-containing protein</fullName>
    </recommendedName>
</protein>
<comment type="caution">
    <text evidence="3">The sequence shown here is derived from an EMBL/GenBank/DDBJ whole genome shotgun (WGS) entry which is preliminary data.</text>
</comment>
<evidence type="ECO:0000313" key="3">
    <source>
        <dbReference type="EMBL" id="KAL0191018.1"/>
    </source>
</evidence>
<sequence length="67" mass="7059">ISDHKNNNNSGQAVNQRGDLSTVTNAMTGMSPSPSLSALSSRAGSISSLHDRIMFSPGSEEAIERLK</sequence>
<feature type="non-terminal residue" evidence="3">
    <location>
        <position position="1"/>
    </location>
</feature>